<keyword evidence="2" id="KW-0812">Transmembrane</keyword>
<evidence type="ECO:0000256" key="2">
    <source>
        <dbReference type="SAM" id="Phobius"/>
    </source>
</evidence>
<dbReference type="RefSeq" id="WP_231933304.1">
    <property type="nucleotide sequence ID" value="NZ_LT607753.1"/>
</dbReference>
<keyword evidence="4" id="KW-1185">Reference proteome</keyword>
<gene>
    <name evidence="3" type="ORF">GA0070614_3369</name>
</gene>
<accession>A0A1C5IUX6</accession>
<evidence type="ECO:0000256" key="1">
    <source>
        <dbReference type="SAM" id="MobiDB-lite"/>
    </source>
</evidence>
<name>A0A1C5IUX6_9ACTN</name>
<feature type="transmembrane region" description="Helical" evidence="2">
    <location>
        <begin position="218"/>
        <end position="240"/>
    </location>
</feature>
<feature type="transmembrane region" description="Helical" evidence="2">
    <location>
        <begin position="18"/>
        <end position="40"/>
    </location>
</feature>
<protein>
    <submittedName>
        <fullName evidence="3">Uncharacterized protein</fullName>
    </submittedName>
</protein>
<dbReference type="Proteomes" id="UP000198215">
    <property type="component" value="Chromosome I"/>
</dbReference>
<feature type="region of interest" description="Disordered" evidence="1">
    <location>
        <begin position="247"/>
        <end position="268"/>
    </location>
</feature>
<reference evidence="4" key="1">
    <citation type="submission" date="2016-06" db="EMBL/GenBank/DDBJ databases">
        <authorList>
            <person name="Varghese N."/>
            <person name="Submissions Spin"/>
        </authorList>
    </citation>
    <scope>NUCLEOTIDE SEQUENCE [LARGE SCALE GENOMIC DNA]</scope>
    <source>
        <strain evidence="4">DSM 45161</strain>
    </source>
</reference>
<organism evidence="3 4">
    <name type="scientific">Micromonospora coxensis</name>
    <dbReference type="NCBI Taxonomy" id="356852"/>
    <lineage>
        <taxon>Bacteria</taxon>
        <taxon>Bacillati</taxon>
        <taxon>Actinomycetota</taxon>
        <taxon>Actinomycetes</taxon>
        <taxon>Micromonosporales</taxon>
        <taxon>Micromonosporaceae</taxon>
        <taxon>Micromonospora</taxon>
    </lineage>
</organism>
<dbReference type="EMBL" id="LT607753">
    <property type="protein sequence ID" value="SCG61546.1"/>
    <property type="molecule type" value="Genomic_DNA"/>
</dbReference>
<evidence type="ECO:0000313" key="4">
    <source>
        <dbReference type="Proteomes" id="UP000198215"/>
    </source>
</evidence>
<evidence type="ECO:0000313" key="3">
    <source>
        <dbReference type="EMBL" id="SCG61546.1"/>
    </source>
</evidence>
<keyword evidence="2" id="KW-1133">Transmembrane helix</keyword>
<keyword evidence="2" id="KW-0472">Membrane</keyword>
<dbReference type="AlphaFoldDB" id="A0A1C5IUX6"/>
<proteinExistence type="predicted"/>
<sequence>MATGTSPGTPPGKQNSRAVTIIIVVSTILCCVGSILYPSWGAVFGSDNSDDVPPPVAQERDDTVAVLARSSASQGVCYGWELTDYFGYGDPVSVGSNLGDGVAVEKNPSCPRWVQVRVRVYYPSQSSESDDNAYVDVSGSGDFSSTELLRIENGLERLGITEKVLIDDPGWGVTRAAVMLPLLAVEVGAVEPATTPAPAATAPSPLPDPGSDLWRDRWGYLLAAGGLLLVTALLVTVGLVQRRRQRRKAVPAQRAGADPAPSRTPEKA</sequence>